<evidence type="ECO:0000256" key="1">
    <source>
        <dbReference type="SAM" id="SignalP"/>
    </source>
</evidence>
<organism evidence="2 3">
    <name type="scientific">Mycena rosella</name>
    <name type="common">Pink bonnet</name>
    <name type="synonym">Agaricus rosellus</name>
    <dbReference type="NCBI Taxonomy" id="1033263"/>
    <lineage>
        <taxon>Eukaryota</taxon>
        <taxon>Fungi</taxon>
        <taxon>Dikarya</taxon>
        <taxon>Basidiomycota</taxon>
        <taxon>Agaricomycotina</taxon>
        <taxon>Agaricomycetes</taxon>
        <taxon>Agaricomycetidae</taxon>
        <taxon>Agaricales</taxon>
        <taxon>Marasmiineae</taxon>
        <taxon>Mycenaceae</taxon>
        <taxon>Mycena</taxon>
    </lineage>
</organism>
<comment type="caution">
    <text evidence="2">The sequence shown here is derived from an EMBL/GenBank/DDBJ whole genome shotgun (WGS) entry which is preliminary data.</text>
</comment>
<feature type="signal peptide" evidence="1">
    <location>
        <begin position="1"/>
        <end position="18"/>
    </location>
</feature>
<dbReference type="AlphaFoldDB" id="A0AAD7GUQ4"/>
<keyword evidence="3" id="KW-1185">Reference proteome</keyword>
<accession>A0AAD7GUQ4</accession>
<evidence type="ECO:0000313" key="2">
    <source>
        <dbReference type="EMBL" id="KAJ7705574.1"/>
    </source>
</evidence>
<sequence length="187" mass="19365">MFSLASLTVACILGVAAATPFARQSAMCNPNLEGAGVSIITPGDTEWYVSPVVAGTALKKDGGGFPPNATAEWHVEQTGSANPTTYIVKAISNNGLVADVVNGQLTLEEIDSSKQSQLWEINCKQCFSGASSTPGGGEFAVGCLIKSVPTGLCATLEMGSEFLGLGECDNEHPVVAETFNFWTATNA</sequence>
<name>A0AAD7GUQ4_MYCRO</name>
<dbReference type="Proteomes" id="UP001221757">
    <property type="component" value="Unassembled WGS sequence"/>
</dbReference>
<gene>
    <name evidence="2" type="ORF">B0H17DRAFT_1193230</name>
</gene>
<keyword evidence="1" id="KW-0732">Signal</keyword>
<protein>
    <recommendedName>
        <fullName evidence="4">Ricin B lectin domain-containing protein</fullName>
    </recommendedName>
</protein>
<reference evidence="2" key="1">
    <citation type="submission" date="2023-03" db="EMBL/GenBank/DDBJ databases">
        <title>Massive genome expansion in bonnet fungi (Mycena s.s.) driven by repeated elements and novel gene families across ecological guilds.</title>
        <authorList>
            <consortium name="Lawrence Berkeley National Laboratory"/>
            <person name="Harder C.B."/>
            <person name="Miyauchi S."/>
            <person name="Viragh M."/>
            <person name="Kuo A."/>
            <person name="Thoen E."/>
            <person name="Andreopoulos B."/>
            <person name="Lu D."/>
            <person name="Skrede I."/>
            <person name="Drula E."/>
            <person name="Henrissat B."/>
            <person name="Morin E."/>
            <person name="Kohler A."/>
            <person name="Barry K."/>
            <person name="LaButti K."/>
            <person name="Morin E."/>
            <person name="Salamov A."/>
            <person name="Lipzen A."/>
            <person name="Mereny Z."/>
            <person name="Hegedus B."/>
            <person name="Baldrian P."/>
            <person name="Stursova M."/>
            <person name="Weitz H."/>
            <person name="Taylor A."/>
            <person name="Grigoriev I.V."/>
            <person name="Nagy L.G."/>
            <person name="Martin F."/>
            <person name="Kauserud H."/>
        </authorList>
    </citation>
    <scope>NUCLEOTIDE SEQUENCE</scope>
    <source>
        <strain evidence="2">CBHHK067</strain>
    </source>
</reference>
<evidence type="ECO:0008006" key="4">
    <source>
        <dbReference type="Google" id="ProtNLM"/>
    </source>
</evidence>
<dbReference type="EMBL" id="JARKIE010000008">
    <property type="protein sequence ID" value="KAJ7705574.1"/>
    <property type="molecule type" value="Genomic_DNA"/>
</dbReference>
<feature type="chain" id="PRO_5042147855" description="Ricin B lectin domain-containing protein" evidence="1">
    <location>
        <begin position="19"/>
        <end position="187"/>
    </location>
</feature>
<evidence type="ECO:0000313" key="3">
    <source>
        <dbReference type="Proteomes" id="UP001221757"/>
    </source>
</evidence>
<proteinExistence type="predicted"/>